<accession>A0AAQ3P922</accession>
<evidence type="ECO:0000313" key="2">
    <source>
        <dbReference type="Proteomes" id="UP001374535"/>
    </source>
</evidence>
<dbReference type="Proteomes" id="UP001374535">
    <property type="component" value="Chromosome 1"/>
</dbReference>
<reference evidence="1 2" key="1">
    <citation type="journal article" date="2023" name="Life. Sci Alliance">
        <title>Evolutionary insights into 3D genome organization and epigenetic landscape of Vigna mungo.</title>
        <authorList>
            <person name="Junaid A."/>
            <person name="Singh B."/>
            <person name="Bhatia S."/>
        </authorList>
    </citation>
    <scope>NUCLEOTIDE SEQUENCE [LARGE SCALE GENOMIC DNA]</scope>
    <source>
        <strain evidence="1">Urdbean</strain>
    </source>
</reference>
<name>A0AAQ3P922_VIGMU</name>
<organism evidence="1 2">
    <name type="scientific">Vigna mungo</name>
    <name type="common">Black gram</name>
    <name type="synonym">Phaseolus mungo</name>
    <dbReference type="NCBI Taxonomy" id="3915"/>
    <lineage>
        <taxon>Eukaryota</taxon>
        <taxon>Viridiplantae</taxon>
        <taxon>Streptophyta</taxon>
        <taxon>Embryophyta</taxon>
        <taxon>Tracheophyta</taxon>
        <taxon>Spermatophyta</taxon>
        <taxon>Magnoliopsida</taxon>
        <taxon>eudicotyledons</taxon>
        <taxon>Gunneridae</taxon>
        <taxon>Pentapetalae</taxon>
        <taxon>rosids</taxon>
        <taxon>fabids</taxon>
        <taxon>Fabales</taxon>
        <taxon>Fabaceae</taxon>
        <taxon>Papilionoideae</taxon>
        <taxon>50 kb inversion clade</taxon>
        <taxon>NPAAA clade</taxon>
        <taxon>indigoferoid/millettioid clade</taxon>
        <taxon>Phaseoleae</taxon>
        <taxon>Vigna</taxon>
    </lineage>
</organism>
<keyword evidence="2" id="KW-1185">Reference proteome</keyword>
<protein>
    <submittedName>
        <fullName evidence="1">Uncharacterized protein</fullName>
    </submittedName>
</protein>
<evidence type="ECO:0000313" key="1">
    <source>
        <dbReference type="EMBL" id="WVZ23301.1"/>
    </source>
</evidence>
<sequence>MPPKNPILLLINFYQGRQPLMQFPIPSSRKAFKMVGTQTIPAVYDQISPTKSNPTNEQLPSPNSTFTYYVHKPQTSSKEYYALKVANIFHTPKFSLSHRPFPLLRA</sequence>
<gene>
    <name evidence="1" type="ORF">V8G54_001845</name>
</gene>
<proteinExistence type="predicted"/>
<dbReference type="AlphaFoldDB" id="A0AAQ3P922"/>
<dbReference type="EMBL" id="CP144700">
    <property type="protein sequence ID" value="WVZ23301.1"/>
    <property type="molecule type" value="Genomic_DNA"/>
</dbReference>